<evidence type="ECO:0000259" key="4">
    <source>
        <dbReference type="Pfam" id="PF00501"/>
    </source>
</evidence>
<organism evidence="6 7">
    <name type="scientific">Dactylonectria macrodidyma</name>
    <dbReference type="NCBI Taxonomy" id="307937"/>
    <lineage>
        <taxon>Eukaryota</taxon>
        <taxon>Fungi</taxon>
        <taxon>Dikarya</taxon>
        <taxon>Ascomycota</taxon>
        <taxon>Pezizomycotina</taxon>
        <taxon>Sordariomycetes</taxon>
        <taxon>Hypocreomycetidae</taxon>
        <taxon>Hypocreales</taxon>
        <taxon>Nectriaceae</taxon>
        <taxon>Dactylonectria</taxon>
    </lineage>
</organism>
<dbReference type="InterPro" id="IPR045851">
    <property type="entry name" value="AMP-bd_C_sf"/>
</dbReference>
<evidence type="ECO:0000256" key="3">
    <source>
        <dbReference type="SAM" id="MobiDB-lite"/>
    </source>
</evidence>
<dbReference type="InterPro" id="IPR029045">
    <property type="entry name" value="ClpP/crotonase-like_dom_sf"/>
</dbReference>
<evidence type="ECO:0000313" key="7">
    <source>
        <dbReference type="Proteomes" id="UP000738349"/>
    </source>
</evidence>
<evidence type="ECO:0000313" key="6">
    <source>
        <dbReference type="EMBL" id="KAH7156574.1"/>
    </source>
</evidence>
<dbReference type="PROSITE" id="PS00166">
    <property type="entry name" value="ENOYL_COA_HYDRATASE"/>
    <property type="match status" value="1"/>
</dbReference>
<evidence type="ECO:0000256" key="1">
    <source>
        <dbReference type="ARBA" id="ARBA00006432"/>
    </source>
</evidence>
<dbReference type="Proteomes" id="UP000738349">
    <property type="component" value="Unassembled WGS sequence"/>
</dbReference>
<protein>
    <submittedName>
        <fullName evidence="6">Coenzyme A synthetase</fullName>
    </submittedName>
</protein>
<sequence length="809" mass="87756">MSTAYGPNFARSILVEHPASGIVKIVLNRPKALNALNADLLNNFVRALRENAQARVIILEGAGERSFCAGEDLKQTLAPVTGSAEELREAFDKLQDLTRLTCSSSAVVVSAVQGFAIGGGAEIALSADFVIGGPATKFRFPEVPIGHAVTGGISLRLGHLVGLLKAKELLLTGRWVESSEALKIGLLSEISEDPKSRALELAIQLAGLPAVSLASSKSSLERALFPNMEACLKDEVNVASYCFAQSDASKAFTDFAARKTREGGTNARVGANGAEKKPDAPQLDATPKAGVQIRQPVRDINTALKLAVENFPDRPFLRFTGKDVTFREFDTEVGKLSGGLRQAGITAGDRVLVMMVNSVEMVYSWMATNRLGAVWVPVNTELKSVTLKHVIQAAKPKLAIVDIKLWPELKALDVLDVSSVVINGDHDGSLTHLSTLLESDTVVGDNVEVTPATTAAFLYTSGTTGKSKPCVLSHEYFILQAQALIEGCALQGDDVLFCPFPLFHADATALTVIPAILLGAVAALSIRFSASRFWDEIRDAKATVYDFMGATLALTYKQPPSDRDREHSVRLAWGVPIPQFAKNYEERFGHPLVTLYGSVEASLPIFQDRSRKLPLGSCGRPRKGIQLRIANDMDEELPHNTPGHLLLRSDVPNAFLQGYFNDPVNTAHAFRGLWLHTGDIAKVDEDGNVYFIGRIKDVVRRRGENINASEVEEEFLEHPDVVIAAAYSIPSQLGSGTEEDVKVAVQMRVGSTVDEKELWEWATQHMARFQVPSVIEFVTEIKKTPTGKIEKGALIAEGGKRFDLRTCGK</sequence>
<dbReference type="CDD" id="cd06558">
    <property type="entry name" value="crotonase-like"/>
    <property type="match status" value="1"/>
</dbReference>
<evidence type="ECO:0000259" key="5">
    <source>
        <dbReference type="Pfam" id="PF13193"/>
    </source>
</evidence>
<dbReference type="InterPro" id="IPR042099">
    <property type="entry name" value="ANL_N_sf"/>
</dbReference>
<comment type="caution">
    <text evidence="6">The sequence shown here is derived from an EMBL/GenBank/DDBJ whole genome shotgun (WGS) entry which is preliminary data.</text>
</comment>
<dbReference type="InterPro" id="IPR001753">
    <property type="entry name" value="Enoyl-CoA_hydra/iso"/>
</dbReference>
<dbReference type="GO" id="GO:0006631">
    <property type="term" value="P:fatty acid metabolic process"/>
    <property type="evidence" value="ECO:0007669"/>
    <property type="project" value="TreeGrafter"/>
</dbReference>
<dbReference type="PANTHER" id="PTHR43201">
    <property type="entry name" value="ACYL-COA SYNTHETASE"/>
    <property type="match status" value="1"/>
</dbReference>
<dbReference type="PROSITE" id="PS00455">
    <property type="entry name" value="AMP_BINDING"/>
    <property type="match status" value="1"/>
</dbReference>
<dbReference type="Gene3D" id="3.40.50.12780">
    <property type="entry name" value="N-terminal domain of ligase-like"/>
    <property type="match status" value="1"/>
</dbReference>
<dbReference type="InterPro" id="IPR000873">
    <property type="entry name" value="AMP-dep_synth/lig_dom"/>
</dbReference>
<comment type="similarity">
    <text evidence="1">Belongs to the ATP-dependent AMP-binding enzyme family.</text>
</comment>
<dbReference type="SUPFAM" id="SSF52096">
    <property type="entry name" value="ClpP/crotonase"/>
    <property type="match status" value="1"/>
</dbReference>
<dbReference type="InterPro" id="IPR020845">
    <property type="entry name" value="AMP-binding_CS"/>
</dbReference>
<dbReference type="InterPro" id="IPR018376">
    <property type="entry name" value="Enoyl-CoA_hyd/isom_CS"/>
</dbReference>
<dbReference type="Gene3D" id="3.30.300.30">
    <property type="match status" value="1"/>
</dbReference>
<keyword evidence="7" id="KW-1185">Reference proteome</keyword>
<proteinExistence type="inferred from homology"/>
<dbReference type="Gene3D" id="3.90.226.10">
    <property type="entry name" value="2-enoyl-CoA Hydratase, Chain A, domain 1"/>
    <property type="match status" value="1"/>
</dbReference>
<dbReference type="GO" id="GO:0031956">
    <property type="term" value="F:medium-chain fatty acid-CoA ligase activity"/>
    <property type="evidence" value="ECO:0007669"/>
    <property type="project" value="TreeGrafter"/>
</dbReference>
<dbReference type="EMBL" id="JAGMUV010000005">
    <property type="protein sequence ID" value="KAH7156574.1"/>
    <property type="molecule type" value="Genomic_DNA"/>
</dbReference>
<dbReference type="Pfam" id="PF13193">
    <property type="entry name" value="AMP-binding_C"/>
    <property type="match status" value="1"/>
</dbReference>
<keyword evidence="2" id="KW-0436">Ligase</keyword>
<accession>A0A9P9JDX6</accession>
<name>A0A9P9JDX6_9HYPO</name>
<dbReference type="InterPro" id="IPR025110">
    <property type="entry name" value="AMP-bd_C"/>
</dbReference>
<gene>
    <name evidence="6" type="ORF">EDB81DRAFT_867600</name>
</gene>
<dbReference type="OrthoDB" id="10253869at2759"/>
<dbReference type="Pfam" id="PF00501">
    <property type="entry name" value="AMP-binding"/>
    <property type="match status" value="1"/>
</dbReference>
<feature type="region of interest" description="Disordered" evidence="3">
    <location>
        <begin position="263"/>
        <end position="284"/>
    </location>
</feature>
<feature type="domain" description="AMP-dependent synthetase/ligase" evidence="4">
    <location>
        <begin position="307"/>
        <end position="659"/>
    </location>
</feature>
<feature type="domain" description="AMP-binding enzyme C-terminal" evidence="5">
    <location>
        <begin position="710"/>
        <end position="788"/>
    </location>
</feature>
<reference evidence="6" key="1">
    <citation type="journal article" date="2021" name="Nat. Commun.">
        <title>Genetic determinants of endophytism in the Arabidopsis root mycobiome.</title>
        <authorList>
            <person name="Mesny F."/>
            <person name="Miyauchi S."/>
            <person name="Thiergart T."/>
            <person name="Pickel B."/>
            <person name="Atanasova L."/>
            <person name="Karlsson M."/>
            <person name="Huettel B."/>
            <person name="Barry K.W."/>
            <person name="Haridas S."/>
            <person name="Chen C."/>
            <person name="Bauer D."/>
            <person name="Andreopoulos W."/>
            <person name="Pangilinan J."/>
            <person name="LaButti K."/>
            <person name="Riley R."/>
            <person name="Lipzen A."/>
            <person name="Clum A."/>
            <person name="Drula E."/>
            <person name="Henrissat B."/>
            <person name="Kohler A."/>
            <person name="Grigoriev I.V."/>
            <person name="Martin F.M."/>
            <person name="Hacquard S."/>
        </authorList>
    </citation>
    <scope>NUCLEOTIDE SEQUENCE</scope>
    <source>
        <strain evidence="6">MPI-CAGE-AT-0147</strain>
    </source>
</reference>
<dbReference type="AlphaFoldDB" id="A0A9P9JDX6"/>
<dbReference type="SUPFAM" id="SSF56801">
    <property type="entry name" value="Acetyl-CoA synthetase-like"/>
    <property type="match status" value="1"/>
</dbReference>
<evidence type="ECO:0000256" key="2">
    <source>
        <dbReference type="ARBA" id="ARBA00022598"/>
    </source>
</evidence>
<dbReference type="PANTHER" id="PTHR43201:SF5">
    <property type="entry name" value="MEDIUM-CHAIN ACYL-COA LIGASE ACSF2, MITOCHONDRIAL"/>
    <property type="match status" value="1"/>
</dbReference>
<dbReference type="Pfam" id="PF00378">
    <property type="entry name" value="ECH_1"/>
    <property type="match status" value="1"/>
</dbReference>